<feature type="chain" id="PRO_5047439851" evidence="7">
    <location>
        <begin position="21"/>
        <end position="107"/>
    </location>
</feature>
<evidence type="ECO:0000256" key="5">
    <source>
        <dbReference type="ARBA" id="ARBA00023004"/>
    </source>
</evidence>
<dbReference type="Proteomes" id="UP001156706">
    <property type="component" value="Unassembled WGS sequence"/>
</dbReference>
<dbReference type="InterPro" id="IPR050597">
    <property type="entry name" value="Cytochrome_c_Oxidase_Subunit"/>
</dbReference>
<keyword evidence="2 6" id="KW-0349">Heme</keyword>
<evidence type="ECO:0000256" key="6">
    <source>
        <dbReference type="PROSITE-ProRule" id="PRU00433"/>
    </source>
</evidence>
<comment type="caution">
    <text evidence="9">The sequence shown here is derived from an EMBL/GenBank/DDBJ whole genome shotgun (WGS) entry which is preliminary data.</text>
</comment>
<evidence type="ECO:0000256" key="4">
    <source>
        <dbReference type="ARBA" id="ARBA00022982"/>
    </source>
</evidence>
<dbReference type="Gene3D" id="1.10.760.10">
    <property type="entry name" value="Cytochrome c-like domain"/>
    <property type="match status" value="1"/>
</dbReference>
<evidence type="ECO:0000256" key="1">
    <source>
        <dbReference type="ARBA" id="ARBA00022448"/>
    </source>
</evidence>
<dbReference type="InterPro" id="IPR036909">
    <property type="entry name" value="Cyt_c-like_dom_sf"/>
</dbReference>
<dbReference type="SUPFAM" id="SSF46626">
    <property type="entry name" value="Cytochrome c"/>
    <property type="match status" value="1"/>
</dbReference>
<dbReference type="PROSITE" id="PS51007">
    <property type="entry name" value="CYTC"/>
    <property type="match status" value="1"/>
</dbReference>
<dbReference type="PANTHER" id="PTHR33751:SF9">
    <property type="entry name" value="CYTOCHROME C4"/>
    <property type="match status" value="1"/>
</dbReference>
<dbReference type="EMBL" id="BSOG01000001">
    <property type="protein sequence ID" value="GLR11641.1"/>
    <property type="molecule type" value="Genomic_DNA"/>
</dbReference>
<gene>
    <name evidence="9" type="ORF">GCM10007907_04310</name>
</gene>
<keyword evidence="7" id="KW-0732">Signal</keyword>
<evidence type="ECO:0000256" key="7">
    <source>
        <dbReference type="SAM" id="SignalP"/>
    </source>
</evidence>
<keyword evidence="4" id="KW-0249">Electron transport</keyword>
<dbReference type="RefSeq" id="WP_284194787.1">
    <property type="nucleotide sequence ID" value="NZ_BSOG01000001.1"/>
</dbReference>
<keyword evidence="10" id="KW-1185">Reference proteome</keyword>
<organism evidence="9 10">
    <name type="scientific">Chitinimonas prasina</name>
    <dbReference type="NCBI Taxonomy" id="1434937"/>
    <lineage>
        <taxon>Bacteria</taxon>
        <taxon>Pseudomonadati</taxon>
        <taxon>Pseudomonadota</taxon>
        <taxon>Betaproteobacteria</taxon>
        <taxon>Neisseriales</taxon>
        <taxon>Chitinibacteraceae</taxon>
        <taxon>Chitinimonas</taxon>
    </lineage>
</organism>
<evidence type="ECO:0000313" key="10">
    <source>
        <dbReference type="Proteomes" id="UP001156706"/>
    </source>
</evidence>
<keyword evidence="1" id="KW-0813">Transport</keyword>
<name>A0ABQ5YDM5_9NEIS</name>
<reference evidence="10" key="1">
    <citation type="journal article" date="2019" name="Int. J. Syst. Evol. Microbiol.">
        <title>The Global Catalogue of Microorganisms (GCM) 10K type strain sequencing project: providing services to taxonomists for standard genome sequencing and annotation.</title>
        <authorList>
            <consortium name="The Broad Institute Genomics Platform"/>
            <consortium name="The Broad Institute Genome Sequencing Center for Infectious Disease"/>
            <person name="Wu L."/>
            <person name="Ma J."/>
        </authorList>
    </citation>
    <scope>NUCLEOTIDE SEQUENCE [LARGE SCALE GENOMIC DNA]</scope>
    <source>
        <strain evidence="10">NBRC 110044</strain>
    </source>
</reference>
<keyword evidence="3 6" id="KW-0479">Metal-binding</keyword>
<evidence type="ECO:0000259" key="8">
    <source>
        <dbReference type="PROSITE" id="PS51007"/>
    </source>
</evidence>
<evidence type="ECO:0000256" key="2">
    <source>
        <dbReference type="ARBA" id="ARBA00022617"/>
    </source>
</evidence>
<accession>A0ABQ5YDM5</accession>
<protein>
    <submittedName>
        <fullName evidence="9">Cytochrome</fullName>
    </submittedName>
</protein>
<dbReference type="Pfam" id="PF00034">
    <property type="entry name" value="Cytochrom_C"/>
    <property type="match status" value="1"/>
</dbReference>
<keyword evidence="5 6" id="KW-0408">Iron</keyword>
<sequence length="107" mass="11467">MNALRYTVAALAGLALSAQAADLAAGRTKSEQLCAACHNVDGKSTNPQYPVLAGQHADYLKHSLKQYQNGVRNNAIMAGMVKTLTKADIDNLSAWFASQDSSLNMKR</sequence>
<dbReference type="PANTHER" id="PTHR33751">
    <property type="entry name" value="CBB3-TYPE CYTOCHROME C OXIDASE SUBUNIT FIXP"/>
    <property type="match status" value="1"/>
</dbReference>
<dbReference type="InterPro" id="IPR009056">
    <property type="entry name" value="Cyt_c-like_dom"/>
</dbReference>
<evidence type="ECO:0000313" key="9">
    <source>
        <dbReference type="EMBL" id="GLR11641.1"/>
    </source>
</evidence>
<evidence type="ECO:0000256" key="3">
    <source>
        <dbReference type="ARBA" id="ARBA00022723"/>
    </source>
</evidence>
<feature type="signal peptide" evidence="7">
    <location>
        <begin position="1"/>
        <end position="20"/>
    </location>
</feature>
<proteinExistence type="predicted"/>
<feature type="domain" description="Cytochrome c" evidence="8">
    <location>
        <begin position="21"/>
        <end position="100"/>
    </location>
</feature>